<dbReference type="SUPFAM" id="SSF54001">
    <property type="entry name" value="Cysteine proteinases"/>
    <property type="match status" value="1"/>
</dbReference>
<feature type="domain" description="Peptidase C51" evidence="2">
    <location>
        <begin position="188"/>
        <end position="278"/>
    </location>
</feature>
<evidence type="ECO:0000313" key="4">
    <source>
        <dbReference type="EMBL" id="QQR31176.1"/>
    </source>
</evidence>
<dbReference type="InterPro" id="IPR007921">
    <property type="entry name" value="CHAP_dom"/>
</dbReference>
<keyword evidence="5" id="KW-1185">Reference proteome</keyword>
<dbReference type="InterPro" id="IPR038765">
    <property type="entry name" value="Papain-like_cys_pep_sf"/>
</dbReference>
<dbReference type="EMBL" id="CP065321">
    <property type="protein sequence ID" value="QQR31176.1"/>
    <property type="molecule type" value="Genomic_DNA"/>
</dbReference>
<keyword evidence="1" id="KW-0472">Membrane</keyword>
<evidence type="ECO:0000313" key="3">
    <source>
        <dbReference type="EMBL" id="ASB41909.1"/>
    </source>
</evidence>
<keyword evidence="1" id="KW-0812">Transmembrane</keyword>
<name>A0A1Z2XU38_9FIRM</name>
<reference evidence="4 6" key="3">
    <citation type="submission" date="2020-11" db="EMBL/GenBank/DDBJ databases">
        <title>Closed and high quality bacterial genomes of the OMM12 community.</title>
        <authorList>
            <person name="Marbouty M."/>
            <person name="Lamy-Besnier Q."/>
            <person name="Debarbieux L."/>
            <person name="Koszul R."/>
        </authorList>
    </citation>
    <scope>NUCLEOTIDE SEQUENCE [LARGE SCALE GENOMIC DNA]</scope>
    <source>
        <strain evidence="4 6">KB18</strain>
    </source>
</reference>
<evidence type="ECO:0000259" key="2">
    <source>
        <dbReference type="Pfam" id="PF05257"/>
    </source>
</evidence>
<evidence type="ECO:0000313" key="6">
    <source>
        <dbReference type="Proteomes" id="UP000596035"/>
    </source>
</evidence>
<gene>
    <name evidence="3" type="ORF">ADH66_15345</name>
    <name evidence="4" type="ORF">I5Q82_05725</name>
</gene>
<proteinExistence type="predicted"/>
<feature type="transmembrane region" description="Helical" evidence="1">
    <location>
        <begin position="26"/>
        <end position="48"/>
    </location>
</feature>
<evidence type="ECO:0000256" key="1">
    <source>
        <dbReference type="SAM" id="Phobius"/>
    </source>
</evidence>
<reference evidence="3" key="1">
    <citation type="journal article" date="2017" name="Genome Announc.">
        <title>High-Quality Whole-Genome Sequences of the Oligo-Mouse-Microbiota Bacterial Community.</title>
        <authorList>
            <person name="Garzetti D."/>
            <person name="Brugiroux S."/>
            <person name="Bunk B."/>
            <person name="Pukall R."/>
            <person name="McCoy K.D."/>
            <person name="Macpherson A.J."/>
            <person name="Stecher B."/>
        </authorList>
    </citation>
    <scope>NUCLEOTIDE SEQUENCE</scope>
    <source>
        <strain evidence="3">KB18</strain>
    </source>
</reference>
<sequence>MSAALGAALKKIAVALLSDPKTLKKVVGIVLTLLVAVIMPIAAVIAIFSTDFEIDVPEFQRLAIQNLTPEQQADLQFIEDTGKEIQAELTARGQEKRLKEALVLFLFALGDFAHEPGFAAKLAGCFTNDQTHAELIVAVNAAFGTDIDPDDFEKIMSFVNRQIVDVARSQLGNVGGEPYWSWYGFPSRVEWCACFVSWCADQCGYIDSGIIPRFSGCEQGVSWFQARNLWQDGSATPTSGAIIFFDWVEDDGTQDGSSDHVGIVEKVENGRVYTIEGNSGDACQQNSYPIGYFEILGYGTPKYESGGTENDSESNAPVEGT</sequence>
<protein>
    <submittedName>
        <fullName evidence="4">CHAP domain-containing protein</fullName>
    </submittedName>
</protein>
<evidence type="ECO:0000313" key="5">
    <source>
        <dbReference type="Proteomes" id="UP000196710"/>
    </source>
</evidence>
<dbReference type="KEGG" id="amur:ADH66_15345"/>
<dbReference type="Proteomes" id="UP000596035">
    <property type="component" value="Chromosome"/>
</dbReference>
<dbReference type="Gene3D" id="3.90.1720.10">
    <property type="entry name" value="endopeptidase domain like (from Nostoc punctiforme)"/>
    <property type="match status" value="1"/>
</dbReference>
<reference evidence="5" key="2">
    <citation type="submission" date="2017-05" db="EMBL/GenBank/DDBJ databases">
        <title>Improved OligoMM genomes.</title>
        <authorList>
            <person name="Garzetti D."/>
        </authorList>
    </citation>
    <scope>NUCLEOTIDE SEQUENCE [LARGE SCALE GENOMIC DNA]</scope>
    <source>
        <strain evidence="5">KB18</strain>
    </source>
</reference>
<dbReference type="EMBL" id="CP021422">
    <property type="protein sequence ID" value="ASB41909.1"/>
    <property type="molecule type" value="Genomic_DNA"/>
</dbReference>
<dbReference type="Pfam" id="PF05257">
    <property type="entry name" value="CHAP"/>
    <property type="match status" value="1"/>
</dbReference>
<dbReference type="AlphaFoldDB" id="A0A1Z2XU38"/>
<dbReference type="Proteomes" id="UP000196710">
    <property type="component" value="Chromosome"/>
</dbReference>
<keyword evidence="1" id="KW-1133">Transmembrane helix</keyword>
<organism evidence="4 6">
    <name type="scientific">Acutalibacter muris</name>
    <dbReference type="NCBI Taxonomy" id="1796620"/>
    <lineage>
        <taxon>Bacteria</taxon>
        <taxon>Bacillati</taxon>
        <taxon>Bacillota</taxon>
        <taxon>Clostridia</taxon>
        <taxon>Eubacteriales</taxon>
        <taxon>Acutalibacteraceae</taxon>
        <taxon>Acutalibacter</taxon>
    </lineage>
</organism>
<accession>A0A1Z2XU38</accession>